<reference evidence="5" key="1">
    <citation type="submission" date="2016-06" db="EMBL/GenBank/DDBJ databases">
        <title>Draft Genome sequence of the fungus Inonotus baumii.</title>
        <authorList>
            <person name="Zhu H."/>
            <person name="Lin W."/>
        </authorList>
    </citation>
    <scope>NUCLEOTIDE SEQUENCE</scope>
    <source>
        <strain evidence="5">821</strain>
    </source>
</reference>
<dbReference type="InterPro" id="IPR001680">
    <property type="entry name" value="WD40_rpt"/>
</dbReference>
<dbReference type="AlphaFoldDB" id="A0A9Q5HTM1"/>
<comment type="caution">
    <text evidence="5">The sequence shown here is derived from an EMBL/GenBank/DDBJ whole genome shotgun (WGS) entry which is preliminary data.</text>
</comment>
<feature type="repeat" description="WD" evidence="3">
    <location>
        <begin position="586"/>
        <end position="620"/>
    </location>
</feature>
<name>A0A9Q5HTM1_SANBA</name>
<evidence type="ECO:0000256" key="1">
    <source>
        <dbReference type="ARBA" id="ARBA00022574"/>
    </source>
</evidence>
<sequence length="735" mass="81767">MTESWTASESGPKIFWLHGPKGFGKTTISYSVAESLQEQTRLAGYFFADSGSKECQDPGKIIPTTIAYQLAKWHGDYNANVLDILRGHEELNLYSGIADQLDILIKRRIEEISMRSPPMHKPLNIVLDGLDDSGWIEGIDACLRGTKLQKLDIGDRSLDLRHDITGHAKICAEYHGSFAVQKPGLEDDIRGHFLRLSASLNMSSEIENADAFDAETEFWRIDEMFHAIAELIEDSELKDLFPVIGHVLAIMTCVTHTRPPTEAILLNFLRIFTEGITKDMDIIHVLFPTDALSAFISVHSQVKFSICGLESSVLSDEAVPNPKNRIRSCISEMVHYCSLAWLDLITQTGLVDAFNDSVTSLLCSSKALFWIEMCNAFKSKGEISCAATAWSKFISDFKAVMELSTLHLYISAMFWTPSDSYTASRTFSSFPPRQALIFKRPAKLDSQMNSWYDPEDKIAFSPDKKRIVSGRHATIMIWDERTGGRVNGPLMGHTGNVNDVEYSLDGNRVFSGSHDGMMRSWNARSGKQIGESMKCLSNSPMWALACSPDGRRIASGHHNGRVRIRDLEKGSPIAEPLTRHECPIYIYSIAYSSDGSRIVSGSWDETLRIWDAESGVSIAEPLKGHESLVLGVAYSPDGTRIISGSADKTVRIWDAIKLPQVNQPLIGHEDAARDVGYSEDGSRILSGSKDGTIRMWDAKTGVPIGVVPQDDSRWDLERQCSYPYRLGGPNILLRE</sequence>
<dbReference type="SMART" id="SM00320">
    <property type="entry name" value="WD40"/>
    <property type="match status" value="6"/>
</dbReference>
<dbReference type="CDD" id="cd00200">
    <property type="entry name" value="WD40"/>
    <property type="match status" value="1"/>
</dbReference>
<evidence type="ECO:0000313" key="6">
    <source>
        <dbReference type="Proteomes" id="UP000757232"/>
    </source>
</evidence>
<dbReference type="InterPro" id="IPR019775">
    <property type="entry name" value="WD40_repeat_CS"/>
</dbReference>
<dbReference type="EMBL" id="LNZH02000207">
    <property type="protein sequence ID" value="OCB85768.1"/>
    <property type="molecule type" value="Genomic_DNA"/>
</dbReference>
<keyword evidence="6" id="KW-1185">Reference proteome</keyword>
<dbReference type="InterPro" id="IPR056884">
    <property type="entry name" value="NPHP3-like_N"/>
</dbReference>
<protein>
    <submittedName>
        <fullName evidence="5">WD40 repeat-like protein</fullName>
    </submittedName>
</protein>
<dbReference type="Proteomes" id="UP000757232">
    <property type="component" value="Unassembled WGS sequence"/>
</dbReference>
<dbReference type="Pfam" id="PF00400">
    <property type="entry name" value="WD40"/>
    <property type="match status" value="5"/>
</dbReference>
<dbReference type="PANTHER" id="PTHR19848:SF8">
    <property type="entry name" value="F-BOX AND WD REPEAT DOMAIN CONTAINING 7"/>
    <property type="match status" value="1"/>
</dbReference>
<dbReference type="PRINTS" id="PR00320">
    <property type="entry name" value="GPROTEINBRPT"/>
</dbReference>
<evidence type="ECO:0000313" key="5">
    <source>
        <dbReference type="EMBL" id="OCB85768.1"/>
    </source>
</evidence>
<dbReference type="PANTHER" id="PTHR19848">
    <property type="entry name" value="WD40 REPEAT PROTEIN"/>
    <property type="match status" value="1"/>
</dbReference>
<dbReference type="Pfam" id="PF24883">
    <property type="entry name" value="NPHP3_N"/>
    <property type="match status" value="1"/>
</dbReference>
<evidence type="ECO:0000256" key="3">
    <source>
        <dbReference type="PROSITE-ProRule" id="PRU00221"/>
    </source>
</evidence>
<dbReference type="Gene3D" id="2.130.10.10">
    <property type="entry name" value="YVTN repeat-like/Quinoprotein amine dehydrogenase"/>
    <property type="match status" value="2"/>
</dbReference>
<feature type="repeat" description="WD" evidence="3">
    <location>
        <begin position="490"/>
        <end position="531"/>
    </location>
</feature>
<dbReference type="InterPro" id="IPR036322">
    <property type="entry name" value="WD40_repeat_dom_sf"/>
</dbReference>
<feature type="repeat" description="WD" evidence="3">
    <location>
        <begin position="622"/>
        <end position="654"/>
    </location>
</feature>
<gene>
    <name evidence="5" type="ORF">A7U60_g7119</name>
</gene>
<organism evidence="5 6">
    <name type="scientific">Sanghuangporus baumii</name>
    <name type="common">Phellinus baumii</name>
    <dbReference type="NCBI Taxonomy" id="108892"/>
    <lineage>
        <taxon>Eukaryota</taxon>
        <taxon>Fungi</taxon>
        <taxon>Dikarya</taxon>
        <taxon>Basidiomycota</taxon>
        <taxon>Agaricomycotina</taxon>
        <taxon>Agaricomycetes</taxon>
        <taxon>Hymenochaetales</taxon>
        <taxon>Hymenochaetaceae</taxon>
        <taxon>Sanghuangporus</taxon>
    </lineage>
</organism>
<feature type="repeat" description="WD" evidence="3">
    <location>
        <begin position="665"/>
        <end position="706"/>
    </location>
</feature>
<evidence type="ECO:0000259" key="4">
    <source>
        <dbReference type="Pfam" id="PF24883"/>
    </source>
</evidence>
<dbReference type="SUPFAM" id="SSF50978">
    <property type="entry name" value="WD40 repeat-like"/>
    <property type="match status" value="1"/>
</dbReference>
<accession>A0A9Q5HTM1</accession>
<dbReference type="InterPro" id="IPR020472">
    <property type="entry name" value="WD40_PAC1"/>
</dbReference>
<dbReference type="SUPFAM" id="SSF52540">
    <property type="entry name" value="P-loop containing nucleoside triphosphate hydrolases"/>
    <property type="match status" value="1"/>
</dbReference>
<dbReference type="PROSITE" id="PS50294">
    <property type="entry name" value="WD_REPEATS_REGION"/>
    <property type="match status" value="4"/>
</dbReference>
<keyword evidence="1 3" id="KW-0853">WD repeat</keyword>
<dbReference type="PROSITE" id="PS50082">
    <property type="entry name" value="WD_REPEATS_2"/>
    <property type="match status" value="4"/>
</dbReference>
<dbReference type="InterPro" id="IPR027417">
    <property type="entry name" value="P-loop_NTPase"/>
</dbReference>
<proteinExistence type="predicted"/>
<dbReference type="PROSITE" id="PS00678">
    <property type="entry name" value="WD_REPEATS_1"/>
    <property type="match status" value="3"/>
</dbReference>
<dbReference type="InterPro" id="IPR015943">
    <property type="entry name" value="WD40/YVTN_repeat-like_dom_sf"/>
</dbReference>
<evidence type="ECO:0000256" key="2">
    <source>
        <dbReference type="ARBA" id="ARBA00022737"/>
    </source>
</evidence>
<feature type="domain" description="Nephrocystin 3-like N-terminal" evidence="4">
    <location>
        <begin position="3"/>
        <end position="133"/>
    </location>
</feature>
<keyword evidence="2" id="KW-0677">Repeat</keyword>
<dbReference type="OrthoDB" id="163438at2759"/>